<feature type="transmembrane region" description="Helical" evidence="1">
    <location>
        <begin position="292"/>
        <end position="309"/>
    </location>
</feature>
<dbReference type="Pfam" id="PF14897">
    <property type="entry name" value="EpsG"/>
    <property type="match status" value="1"/>
</dbReference>
<organism evidence="2 3">
    <name type="scientific">Flavivirga algicola</name>
    <dbReference type="NCBI Taxonomy" id="2729136"/>
    <lineage>
        <taxon>Bacteria</taxon>
        <taxon>Pseudomonadati</taxon>
        <taxon>Bacteroidota</taxon>
        <taxon>Flavobacteriia</taxon>
        <taxon>Flavobacteriales</taxon>
        <taxon>Flavobacteriaceae</taxon>
        <taxon>Flavivirga</taxon>
    </lineage>
</organism>
<sequence length="364" mass="43271">MINFIPLEYYYPIYINLMLLFVVFTIFHALLLGLDDTKNVKYLSFTGNLIFLFLVVYMGLRPISGMYFVDMATYARHYYNYAYGSPILSNHDLGFHIFMKFCSGWMPIHLFFLVCALLYIYPMYYISKKFFGKYWFYSFLLFVVSFSFWTYGVNGIRNGIATSIFLLAFSVKNKKVLMALLMLLACSFHKTLLLPTLAYILTMFYNNPKTYLKIWLIAIPLSLFLGFVWISLFTKLGFGDDRLGGYLTGEKDAKFENVGFRWDFLIYSSSAVFAGWYFIFKKKFADQNYYRLFNIYLICNAFWILVIRANFSNRFAYISWFMMSIIVVYPYLKSRFFENQNLALSKVIFLYFAFTYFMTYVYYA</sequence>
<feature type="transmembrane region" description="Helical" evidence="1">
    <location>
        <begin position="315"/>
        <end position="332"/>
    </location>
</feature>
<feature type="transmembrane region" description="Helical" evidence="1">
    <location>
        <begin position="264"/>
        <end position="280"/>
    </location>
</feature>
<dbReference type="EMBL" id="JABBHF010000006">
    <property type="protein sequence ID" value="NMH88338.1"/>
    <property type="molecule type" value="Genomic_DNA"/>
</dbReference>
<evidence type="ECO:0000313" key="3">
    <source>
        <dbReference type="Proteomes" id="UP000746690"/>
    </source>
</evidence>
<feature type="transmembrane region" description="Helical" evidence="1">
    <location>
        <begin position="40"/>
        <end position="60"/>
    </location>
</feature>
<dbReference type="InterPro" id="IPR049458">
    <property type="entry name" value="EpsG-like"/>
</dbReference>
<accession>A0ABX1S0D0</accession>
<dbReference type="Proteomes" id="UP000746690">
    <property type="component" value="Unassembled WGS sequence"/>
</dbReference>
<name>A0ABX1S0D0_9FLAO</name>
<comment type="caution">
    <text evidence="2">The sequence shown here is derived from an EMBL/GenBank/DDBJ whole genome shotgun (WGS) entry which is preliminary data.</text>
</comment>
<keyword evidence="3" id="KW-1185">Reference proteome</keyword>
<evidence type="ECO:0000313" key="2">
    <source>
        <dbReference type="EMBL" id="NMH88338.1"/>
    </source>
</evidence>
<feature type="transmembrane region" description="Helical" evidence="1">
    <location>
        <begin position="134"/>
        <end position="156"/>
    </location>
</feature>
<feature type="transmembrane region" description="Helical" evidence="1">
    <location>
        <begin position="104"/>
        <end position="122"/>
    </location>
</feature>
<keyword evidence="1" id="KW-0812">Transmembrane</keyword>
<evidence type="ECO:0000256" key="1">
    <source>
        <dbReference type="SAM" id="Phobius"/>
    </source>
</evidence>
<feature type="transmembrane region" description="Helical" evidence="1">
    <location>
        <begin position="13"/>
        <end position="33"/>
    </location>
</feature>
<feature type="transmembrane region" description="Helical" evidence="1">
    <location>
        <begin position="176"/>
        <end position="202"/>
    </location>
</feature>
<reference evidence="2 3" key="1">
    <citation type="submission" date="2020-04" db="EMBL/GenBank/DDBJ databases">
        <title>A Flavivirga sp. nov.</title>
        <authorList>
            <person name="Sun X."/>
        </authorList>
    </citation>
    <scope>NUCLEOTIDE SEQUENCE [LARGE SCALE GENOMIC DNA]</scope>
    <source>
        <strain evidence="2 3">Y03</strain>
    </source>
</reference>
<dbReference type="RefSeq" id="WP_169673913.1">
    <property type="nucleotide sequence ID" value="NZ_JABBHF010000006.1"/>
</dbReference>
<proteinExistence type="predicted"/>
<gene>
    <name evidence="2" type="ORF">HHX25_12535</name>
</gene>
<keyword evidence="1" id="KW-1133">Transmembrane helix</keyword>
<protein>
    <submittedName>
        <fullName evidence="2">EpsG family protein</fullName>
    </submittedName>
</protein>
<feature type="transmembrane region" description="Helical" evidence="1">
    <location>
        <begin position="214"/>
        <end position="233"/>
    </location>
</feature>
<keyword evidence="1" id="KW-0472">Membrane</keyword>
<feature type="transmembrane region" description="Helical" evidence="1">
    <location>
        <begin position="344"/>
        <end position="363"/>
    </location>
</feature>